<organism evidence="1">
    <name type="scientific">Vibrio coralliilyticus</name>
    <dbReference type="NCBI Taxonomy" id="190893"/>
    <lineage>
        <taxon>Bacteria</taxon>
        <taxon>Pseudomonadati</taxon>
        <taxon>Pseudomonadota</taxon>
        <taxon>Gammaproteobacteria</taxon>
        <taxon>Vibrionales</taxon>
        <taxon>Vibrionaceae</taxon>
        <taxon>Vibrio</taxon>
    </lineage>
</organism>
<proteinExistence type="predicted"/>
<gene>
    <name evidence="1" type="ORF">TW71_09315</name>
</gene>
<name>A0A837G9T1_9VIBR</name>
<evidence type="ECO:0000313" key="1">
    <source>
        <dbReference type="EMBL" id="KJY73902.1"/>
    </source>
</evidence>
<sequence length="178" mass="20544">MTDLEQAFIAISAESLDVVKEHPKLWQQFLQQQSALFDKVKQNKPNSADESHLLGIMTKAHIECLSRVETNREAVQAMWKALHDNLGEQNAKRFEYQDYQMLTLVTHVWLYIQGYLKMDFSLANDHAETTANLQNDLSGLDVNAIRTQYLASYYLGSDNSPVTQRSNPIWSWFKRTFG</sequence>
<protein>
    <submittedName>
        <fullName evidence="1">Uncharacterized protein</fullName>
    </submittedName>
</protein>
<accession>A0A837G9T1</accession>
<dbReference type="EMBL" id="JXXR01000010">
    <property type="protein sequence ID" value="KJY73902.1"/>
    <property type="molecule type" value="Genomic_DNA"/>
</dbReference>
<reference evidence="1" key="1">
    <citation type="journal article" date="2015" name="BMC Genomics">
        <title>Genome mining reveals unlocked bioactive potential of marine Gram-negative bacteria.</title>
        <authorList>
            <person name="Machado H."/>
            <person name="Sonnenschein E.C."/>
            <person name="Melchiorsen J."/>
            <person name="Gram L."/>
        </authorList>
    </citation>
    <scope>NUCLEOTIDE SEQUENCE</scope>
    <source>
        <strain evidence="1">S2052</strain>
    </source>
</reference>
<comment type="caution">
    <text evidence="1">The sequence shown here is derived from an EMBL/GenBank/DDBJ whole genome shotgun (WGS) entry which is preliminary data.</text>
</comment>
<dbReference type="RefSeq" id="WP_039951915.1">
    <property type="nucleotide sequence ID" value="NZ_CP063052.1"/>
</dbReference>
<dbReference type="AlphaFoldDB" id="A0A837G9T1"/>